<accession>A0A2P6RLD3</accession>
<sequence>MPLYVAVNVYLAPINSSSSRNTGKGRETCLQTKDSGRRETCRQGMATTRRKLERLTWVCWRERERRRIKKELMCTGVFS</sequence>
<evidence type="ECO:0000313" key="1">
    <source>
        <dbReference type="EMBL" id="PRQ47211.1"/>
    </source>
</evidence>
<organism evidence="1 2">
    <name type="scientific">Rosa chinensis</name>
    <name type="common">China rose</name>
    <dbReference type="NCBI Taxonomy" id="74649"/>
    <lineage>
        <taxon>Eukaryota</taxon>
        <taxon>Viridiplantae</taxon>
        <taxon>Streptophyta</taxon>
        <taxon>Embryophyta</taxon>
        <taxon>Tracheophyta</taxon>
        <taxon>Spermatophyta</taxon>
        <taxon>Magnoliopsida</taxon>
        <taxon>eudicotyledons</taxon>
        <taxon>Gunneridae</taxon>
        <taxon>Pentapetalae</taxon>
        <taxon>rosids</taxon>
        <taxon>fabids</taxon>
        <taxon>Rosales</taxon>
        <taxon>Rosaceae</taxon>
        <taxon>Rosoideae</taxon>
        <taxon>Rosoideae incertae sedis</taxon>
        <taxon>Rosa</taxon>
    </lineage>
</organism>
<dbReference type="Proteomes" id="UP000238479">
    <property type="component" value="Chromosome 2"/>
</dbReference>
<comment type="caution">
    <text evidence="1">The sequence shown here is derived from an EMBL/GenBank/DDBJ whole genome shotgun (WGS) entry which is preliminary data.</text>
</comment>
<proteinExistence type="predicted"/>
<evidence type="ECO:0000313" key="2">
    <source>
        <dbReference type="Proteomes" id="UP000238479"/>
    </source>
</evidence>
<gene>
    <name evidence="1" type="ORF">RchiOBHm_Chr2g0097231</name>
</gene>
<dbReference type="AlphaFoldDB" id="A0A2P6RLD3"/>
<protein>
    <submittedName>
        <fullName evidence="1">Uncharacterized protein</fullName>
    </submittedName>
</protein>
<dbReference type="EMBL" id="PDCK01000040">
    <property type="protein sequence ID" value="PRQ47211.1"/>
    <property type="molecule type" value="Genomic_DNA"/>
</dbReference>
<reference evidence="1 2" key="1">
    <citation type="journal article" date="2018" name="Nat. Genet.">
        <title>The Rosa genome provides new insights in the design of modern roses.</title>
        <authorList>
            <person name="Bendahmane M."/>
        </authorList>
    </citation>
    <scope>NUCLEOTIDE SEQUENCE [LARGE SCALE GENOMIC DNA]</scope>
    <source>
        <strain evidence="2">cv. Old Blush</strain>
    </source>
</reference>
<dbReference type="Gramene" id="PRQ47211">
    <property type="protein sequence ID" value="PRQ47211"/>
    <property type="gene ID" value="RchiOBHm_Chr2g0097231"/>
</dbReference>
<name>A0A2P6RLD3_ROSCH</name>
<keyword evidence="2" id="KW-1185">Reference proteome</keyword>